<evidence type="ECO:0008006" key="4">
    <source>
        <dbReference type="Google" id="ProtNLM"/>
    </source>
</evidence>
<keyword evidence="1" id="KW-0732">Signal</keyword>
<evidence type="ECO:0000313" key="3">
    <source>
        <dbReference type="Proteomes" id="UP001604267"/>
    </source>
</evidence>
<name>A0ABW7B641_9ACTN</name>
<proteinExistence type="predicted"/>
<evidence type="ECO:0000256" key="1">
    <source>
        <dbReference type="SAM" id="SignalP"/>
    </source>
</evidence>
<gene>
    <name evidence="2" type="ORF">ACGFZB_11935</name>
</gene>
<sequence>MKSMKVAAALAGSLIAVGVAAPAFAAGAPDSVPATLSGALDTKVPHEVAHLQAGRDLLATDGKDSLVHTVKEAATTVNHVEPVHGKVSL</sequence>
<feature type="signal peptide" evidence="1">
    <location>
        <begin position="1"/>
        <end position="25"/>
    </location>
</feature>
<feature type="chain" id="PRO_5046244858" description="Secreted protein" evidence="1">
    <location>
        <begin position="26"/>
        <end position="89"/>
    </location>
</feature>
<dbReference type="Proteomes" id="UP001604267">
    <property type="component" value="Unassembled WGS sequence"/>
</dbReference>
<organism evidence="2 3">
    <name type="scientific">Streptomyces cinerochromogenes</name>
    <dbReference type="NCBI Taxonomy" id="66422"/>
    <lineage>
        <taxon>Bacteria</taxon>
        <taxon>Bacillati</taxon>
        <taxon>Actinomycetota</taxon>
        <taxon>Actinomycetes</taxon>
        <taxon>Kitasatosporales</taxon>
        <taxon>Streptomycetaceae</taxon>
        <taxon>Streptomyces</taxon>
    </lineage>
</organism>
<reference evidence="2 3" key="1">
    <citation type="submission" date="2024-10" db="EMBL/GenBank/DDBJ databases">
        <title>The Natural Products Discovery Center: Release of the First 8490 Sequenced Strains for Exploring Actinobacteria Biosynthetic Diversity.</title>
        <authorList>
            <person name="Kalkreuter E."/>
            <person name="Kautsar S.A."/>
            <person name="Yang D."/>
            <person name="Bader C.D."/>
            <person name="Teijaro C.N."/>
            <person name="Fluegel L."/>
            <person name="Davis C.M."/>
            <person name="Simpson J.R."/>
            <person name="Lauterbach L."/>
            <person name="Steele A.D."/>
            <person name="Gui C."/>
            <person name="Meng S."/>
            <person name="Li G."/>
            <person name="Viehrig K."/>
            <person name="Ye F."/>
            <person name="Su P."/>
            <person name="Kiefer A.F."/>
            <person name="Nichols A."/>
            <person name="Cepeda A.J."/>
            <person name="Yan W."/>
            <person name="Fan B."/>
            <person name="Jiang Y."/>
            <person name="Adhikari A."/>
            <person name="Zheng C.-J."/>
            <person name="Schuster L."/>
            <person name="Cowan T.M."/>
            <person name="Smanski M.J."/>
            <person name="Chevrette M.G."/>
            <person name="De Carvalho L.P.S."/>
            <person name="Shen B."/>
        </authorList>
    </citation>
    <scope>NUCLEOTIDE SEQUENCE [LARGE SCALE GENOMIC DNA]</scope>
    <source>
        <strain evidence="2 3">NPDC048320</strain>
    </source>
</reference>
<dbReference type="RefSeq" id="WP_392817407.1">
    <property type="nucleotide sequence ID" value="NZ_JBICYV010000005.1"/>
</dbReference>
<evidence type="ECO:0000313" key="2">
    <source>
        <dbReference type="EMBL" id="MFG3011151.1"/>
    </source>
</evidence>
<comment type="caution">
    <text evidence="2">The sequence shown here is derived from an EMBL/GenBank/DDBJ whole genome shotgun (WGS) entry which is preliminary data.</text>
</comment>
<keyword evidence="3" id="KW-1185">Reference proteome</keyword>
<accession>A0ABW7B641</accession>
<dbReference type="EMBL" id="JBICYV010000005">
    <property type="protein sequence ID" value="MFG3011151.1"/>
    <property type="molecule type" value="Genomic_DNA"/>
</dbReference>
<protein>
    <recommendedName>
        <fullName evidence="4">Secreted protein</fullName>
    </recommendedName>
</protein>